<name>A0A4R6RU09_9MICO</name>
<keyword evidence="3" id="KW-1185">Reference proteome</keyword>
<evidence type="ECO:0000313" key="3">
    <source>
        <dbReference type="Proteomes" id="UP000295601"/>
    </source>
</evidence>
<dbReference type="InterPro" id="IPR005019">
    <property type="entry name" value="Adenine_glyco"/>
</dbReference>
<keyword evidence="1" id="KW-0862">Zinc</keyword>
<dbReference type="GO" id="GO:0046872">
    <property type="term" value="F:metal ion binding"/>
    <property type="evidence" value="ECO:0007669"/>
    <property type="project" value="UniProtKB-KW"/>
</dbReference>
<dbReference type="GO" id="GO:0008725">
    <property type="term" value="F:DNA-3-methyladenine glycosylase activity"/>
    <property type="evidence" value="ECO:0007669"/>
    <property type="project" value="InterPro"/>
</dbReference>
<dbReference type="RefSeq" id="WP_133617520.1">
    <property type="nucleotide sequence ID" value="NZ_CP080492.1"/>
</dbReference>
<evidence type="ECO:0000313" key="2">
    <source>
        <dbReference type="EMBL" id="TDP90372.1"/>
    </source>
</evidence>
<dbReference type="PANTHER" id="PTHR30037">
    <property type="entry name" value="DNA-3-METHYLADENINE GLYCOSYLASE 1"/>
    <property type="match status" value="1"/>
</dbReference>
<dbReference type="InterPro" id="IPR052891">
    <property type="entry name" value="DNA-3mA_glycosylase"/>
</dbReference>
<comment type="caution">
    <text evidence="2">The sequence shown here is derived from an EMBL/GenBank/DDBJ whole genome shotgun (WGS) entry which is preliminary data.</text>
</comment>
<dbReference type="InterPro" id="IPR011257">
    <property type="entry name" value="DNA_glycosylase"/>
</dbReference>
<reference evidence="2 3" key="1">
    <citation type="submission" date="2019-03" db="EMBL/GenBank/DDBJ databases">
        <title>Genomic analyses of the natural microbiome of Caenorhabditis elegans.</title>
        <authorList>
            <person name="Samuel B."/>
        </authorList>
    </citation>
    <scope>NUCLEOTIDE SEQUENCE [LARGE SCALE GENOMIC DNA]</scope>
    <source>
        <strain evidence="2 3">JUb18</strain>
    </source>
</reference>
<proteinExistence type="predicted"/>
<dbReference type="Gene3D" id="1.10.340.30">
    <property type="entry name" value="Hypothetical protein, domain 2"/>
    <property type="match status" value="1"/>
</dbReference>
<dbReference type="AlphaFoldDB" id="A0A4R6RU09"/>
<dbReference type="EMBL" id="SNYA01000007">
    <property type="protein sequence ID" value="TDP90372.1"/>
    <property type="molecule type" value="Genomic_DNA"/>
</dbReference>
<dbReference type="OrthoDB" id="9807664at2"/>
<dbReference type="Pfam" id="PF03352">
    <property type="entry name" value="Adenine_glyco"/>
    <property type="match status" value="1"/>
</dbReference>
<feature type="binding site" evidence="1">
    <location>
        <position position="181"/>
    </location>
    <ligand>
        <name>Zn(2+)</name>
        <dbReference type="ChEBI" id="CHEBI:29105"/>
    </ligand>
</feature>
<accession>A0A4R6RU09</accession>
<dbReference type="GO" id="GO:0006284">
    <property type="term" value="P:base-excision repair"/>
    <property type="evidence" value="ECO:0007669"/>
    <property type="project" value="InterPro"/>
</dbReference>
<organism evidence="2 3">
    <name type="scientific">Leucobacter luti</name>
    <dbReference type="NCBI Taxonomy" id="340320"/>
    <lineage>
        <taxon>Bacteria</taxon>
        <taxon>Bacillati</taxon>
        <taxon>Actinomycetota</taxon>
        <taxon>Actinomycetes</taxon>
        <taxon>Micrococcales</taxon>
        <taxon>Microbacteriaceae</taxon>
        <taxon>Leucobacter</taxon>
    </lineage>
</organism>
<keyword evidence="1" id="KW-0479">Metal-binding</keyword>
<dbReference type="PANTHER" id="PTHR30037:SF4">
    <property type="entry name" value="DNA-3-METHYLADENINE GLYCOSYLASE I"/>
    <property type="match status" value="1"/>
</dbReference>
<sequence>MSVHAATPQRASWATQDPLLLEYYDTEWGEPVTDDRGVYERLSLEAFQTGLSWLTVLRKREAFREAFAGFDPERVARFTESDVARLLSDQRIIRNRLKIRATITNAQATIRMSEREGPSLARLVWSYMPVHSPAPVTDAQVPSTSRESRELATELRGLGFSFVGPTTVFALMAAIGVTDTHLVRSPRRGCSGLWNIDGTRSNVPAPFASTLVE</sequence>
<dbReference type="Proteomes" id="UP000295601">
    <property type="component" value="Unassembled WGS sequence"/>
</dbReference>
<dbReference type="SUPFAM" id="SSF48150">
    <property type="entry name" value="DNA-glycosylase"/>
    <property type="match status" value="1"/>
</dbReference>
<gene>
    <name evidence="2" type="ORF">EDF62_2943</name>
</gene>
<protein>
    <submittedName>
        <fullName evidence="2">DNA-3-methyladenine glycosylase I</fullName>
    </submittedName>
</protein>
<evidence type="ECO:0000256" key="1">
    <source>
        <dbReference type="PIRSR" id="PIRSR605019-1"/>
    </source>
</evidence>